<dbReference type="SUPFAM" id="SSF51905">
    <property type="entry name" value="FAD/NAD(P)-binding domain"/>
    <property type="match status" value="1"/>
</dbReference>
<protein>
    <submittedName>
        <fullName evidence="6">FAD/NAD(P)-binding domain-containing protein</fullName>
    </submittedName>
</protein>
<dbReference type="Gene3D" id="3.50.50.60">
    <property type="entry name" value="FAD/NAD(P)-binding domain"/>
    <property type="match status" value="1"/>
</dbReference>
<evidence type="ECO:0000313" key="6">
    <source>
        <dbReference type="EMBL" id="RDX51408.1"/>
    </source>
</evidence>
<accession>A0A371DFX2</accession>
<dbReference type="Pfam" id="PF01494">
    <property type="entry name" value="FAD_binding_3"/>
    <property type="match status" value="1"/>
</dbReference>
<evidence type="ECO:0000256" key="1">
    <source>
        <dbReference type="ARBA" id="ARBA00022630"/>
    </source>
</evidence>
<dbReference type="InterPro" id="IPR002938">
    <property type="entry name" value="FAD-bd"/>
</dbReference>
<dbReference type="GO" id="GO:0071949">
    <property type="term" value="F:FAD binding"/>
    <property type="evidence" value="ECO:0007669"/>
    <property type="project" value="InterPro"/>
</dbReference>
<gene>
    <name evidence="6" type="ORF">OH76DRAFT_1555124</name>
</gene>
<dbReference type="Proteomes" id="UP000256964">
    <property type="component" value="Unassembled WGS sequence"/>
</dbReference>
<dbReference type="AlphaFoldDB" id="A0A371DFX2"/>
<sequence>MSSSSAISATPRIAIIGGGLGGLSLLLTLSRRGVPATLYERDPTFSARAHLGGQLDLGWASGQRALRENGLQDEFTRNSRPEGEEMKMYDASGKLLLHMGLDSDGRPIAQKPEDIRPEIDRTVLRKILLDACPADAIKWGHALTSAVPLGNGQHELTFANGSKVVCDYLIGADGAHSRIRPLLSPATPFYSGVNGVEISLAPAVASSPELKHVIDAIGQGTMFAVQDSKMLGAQRNGDGRVRAYVYFRGPAEWTVPASPAETRKVLLEKFAGWAPWMLQLIEHCDDAAIYQRALYMLPVGHKWEHVPGVTLIGDAAHLMSPFSGAGANLAMQDGLELGLVLANLFAEGKATDRAALEAAVKEFEEEMCTRAGRVADESKTNLDAFVNPDAPQTVLDRFAAMSEMEVREG</sequence>
<proteinExistence type="predicted"/>
<dbReference type="OrthoDB" id="655030at2759"/>
<evidence type="ECO:0000256" key="4">
    <source>
        <dbReference type="ARBA" id="ARBA00023033"/>
    </source>
</evidence>
<dbReference type="EMBL" id="KZ857395">
    <property type="protein sequence ID" value="RDX51408.1"/>
    <property type="molecule type" value="Genomic_DNA"/>
</dbReference>
<keyword evidence="1" id="KW-0285">Flavoprotein</keyword>
<evidence type="ECO:0000313" key="7">
    <source>
        <dbReference type="Proteomes" id="UP000256964"/>
    </source>
</evidence>
<keyword evidence="2" id="KW-0274">FAD</keyword>
<dbReference type="PANTHER" id="PTHR46972">
    <property type="entry name" value="MONOOXYGENASE ASQM-RELATED"/>
    <property type="match status" value="1"/>
</dbReference>
<keyword evidence="3" id="KW-0560">Oxidoreductase</keyword>
<organism evidence="6 7">
    <name type="scientific">Lentinus brumalis</name>
    <dbReference type="NCBI Taxonomy" id="2498619"/>
    <lineage>
        <taxon>Eukaryota</taxon>
        <taxon>Fungi</taxon>
        <taxon>Dikarya</taxon>
        <taxon>Basidiomycota</taxon>
        <taxon>Agaricomycotina</taxon>
        <taxon>Agaricomycetes</taxon>
        <taxon>Polyporales</taxon>
        <taxon>Polyporaceae</taxon>
        <taxon>Lentinus</taxon>
    </lineage>
</organism>
<evidence type="ECO:0000259" key="5">
    <source>
        <dbReference type="Pfam" id="PF01494"/>
    </source>
</evidence>
<name>A0A371DFX2_9APHY</name>
<dbReference type="GO" id="GO:0004497">
    <property type="term" value="F:monooxygenase activity"/>
    <property type="evidence" value="ECO:0007669"/>
    <property type="project" value="UniProtKB-KW"/>
</dbReference>
<dbReference type="PRINTS" id="PR00420">
    <property type="entry name" value="RNGMNOXGNASE"/>
</dbReference>
<dbReference type="STRING" id="139420.A0A371DFX2"/>
<feature type="domain" description="FAD-binding" evidence="5">
    <location>
        <begin position="13"/>
        <end position="351"/>
    </location>
</feature>
<evidence type="ECO:0000256" key="2">
    <source>
        <dbReference type="ARBA" id="ARBA00022827"/>
    </source>
</evidence>
<keyword evidence="7" id="KW-1185">Reference proteome</keyword>
<keyword evidence="4" id="KW-0503">Monooxygenase</keyword>
<reference evidence="6 7" key="1">
    <citation type="journal article" date="2018" name="Biotechnol. Biofuels">
        <title>Integrative visual omics of the white-rot fungus Polyporus brumalis exposes the biotechnological potential of its oxidative enzymes for delignifying raw plant biomass.</title>
        <authorList>
            <person name="Miyauchi S."/>
            <person name="Rancon A."/>
            <person name="Drula E."/>
            <person name="Hage H."/>
            <person name="Chaduli D."/>
            <person name="Favel A."/>
            <person name="Grisel S."/>
            <person name="Henrissat B."/>
            <person name="Herpoel-Gimbert I."/>
            <person name="Ruiz-Duenas F.J."/>
            <person name="Chevret D."/>
            <person name="Hainaut M."/>
            <person name="Lin J."/>
            <person name="Wang M."/>
            <person name="Pangilinan J."/>
            <person name="Lipzen A."/>
            <person name="Lesage-Meessen L."/>
            <person name="Navarro D."/>
            <person name="Riley R."/>
            <person name="Grigoriev I.V."/>
            <person name="Zhou S."/>
            <person name="Raouche S."/>
            <person name="Rosso M.N."/>
        </authorList>
    </citation>
    <scope>NUCLEOTIDE SEQUENCE [LARGE SCALE GENOMIC DNA]</scope>
    <source>
        <strain evidence="6 7">BRFM 1820</strain>
    </source>
</reference>
<dbReference type="PANTHER" id="PTHR46972:SF1">
    <property type="entry name" value="FAD DEPENDENT OXIDOREDUCTASE DOMAIN-CONTAINING PROTEIN"/>
    <property type="match status" value="1"/>
</dbReference>
<evidence type="ECO:0000256" key="3">
    <source>
        <dbReference type="ARBA" id="ARBA00023002"/>
    </source>
</evidence>
<dbReference type="InterPro" id="IPR036188">
    <property type="entry name" value="FAD/NAD-bd_sf"/>
</dbReference>